<dbReference type="PANTHER" id="PTHR34775">
    <property type="entry name" value="TRANSMEMBRANE PROTEIN"/>
    <property type="match status" value="1"/>
</dbReference>
<dbReference type="EMBL" id="JBFOLJ010000003">
    <property type="protein sequence ID" value="KAL2549904.1"/>
    <property type="molecule type" value="Genomic_DNA"/>
</dbReference>
<accession>A0ABD1WJM2</accession>
<protein>
    <submittedName>
        <fullName evidence="1">Uncharacterized protein</fullName>
    </submittedName>
</protein>
<evidence type="ECO:0000313" key="3">
    <source>
        <dbReference type="Proteomes" id="UP001604277"/>
    </source>
</evidence>
<name>A0ABD1WJM2_9LAMI</name>
<dbReference type="AlphaFoldDB" id="A0ABD1WJM2"/>
<keyword evidence="3" id="KW-1185">Reference proteome</keyword>
<dbReference type="EMBL" id="JBFOLJ010000003">
    <property type="protein sequence ID" value="KAL2549883.1"/>
    <property type="molecule type" value="Genomic_DNA"/>
</dbReference>
<evidence type="ECO:0000313" key="2">
    <source>
        <dbReference type="EMBL" id="KAL2549904.1"/>
    </source>
</evidence>
<organism evidence="1 3">
    <name type="scientific">Forsythia ovata</name>
    <dbReference type="NCBI Taxonomy" id="205694"/>
    <lineage>
        <taxon>Eukaryota</taxon>
        <taxon>Viridiplantae</taxon>
        <taxon>Streptophyta</taxon>
        <taxon>Embryophyta</taxon>
        <taxon>Tracheophyta</taxon>
        <taxon>Spermatophyta</taxon>
        <taxon>Magnoliopsida</taxon>
        <taxon>eudicotyledons</taxon>
        <taxon>Gunneridae</taxon>
        <taxon>Pentapetalae</taxon>
        <taxon>asterids</taxon>
        <taxon>lamiids</taxon>
        <taxon>Lamiales</taxon>
        <taxon>Oleaceae</taxon>
        <taxon>Forsythieae</taxon>
        <taxon>Forsythia</taxon>
    </lineage>
</organism>
<dbReference type="Proteomes" id="UP001604277">
    <property type="component" value="Unassembled WGS sequence"/>
</dbReference>
<sequence>MAACSNRSPSPLFTRPVNQNIRNLEYNIGARRSLSRNPFSKPSVFQKFLLPPYPRSFYSSAPVNRPSDFARRRSLGREGIVASRDREEKENNEIAHNLKAAKIQQVAMGSMNCKSPKISAVSKFSPSPKKKVLVPSQILIQWIQI</sequence>
<comment type="caution">
    <text evidence="1">The sequence shown here is derived from an EMBL/GenBank/DDBJ whole genome shotgun (WGS) entry which is preliminary data.</text>
</comment>
<dbReference type="PANTHER" id="PTHR34775:SF4">
    <property type="entry name" value="TRANSMEMBRANE PROTEIN"/>
    <property type="match status" value="1"/>
</dbReference>
<proteinExistence type="predicted"/>
<evidence type="ECO:0000313" key="1">
    <source>
        <dbReference type="EMBL" id="KAL2549883.1"/>
    </source>
</evidence>
<reference evidence="1" key="1">
    <citation type="submission" date="2024-07" db="EMBL/GenBank/DDBJ databases">
        <title>Two chromosome-level genome assemblies of Korean endemic species Abeliophyllum distichum and Forsythia ovata (Oleaceae).</title>
        <authorList>
            <person name="Mun J.H."/>
        </authorList>
    </citation>
    <scope>NUCLEOTIDE SEQUENCE</scope>
    <source>
        <strain evidence="1">KNKB202402200001</strain>
        <tissue evidence="1">Leaf</tissue>
    </source>
</reference>
<gene>
    <name evidence="1" type="ORF">Fot_11413</name>
    <name evidence="2" type="ORF">Fot_11434</name>
</gene>
<reference evidence="3" key="2">
    <citation type="submission" date="2024-07" db="EMBL/GenBank/DDBJ databases">
        <title>Two chromosome-level genome assemblies of Korean endemic species Abeliophyllum distichum and Forsythia ovata (Oleaceae).</title>
        <authorList>
            <person name="Jang H."/>
        </authorList>
    </citation>
    <scope>NUCLEOTIDE SEQUENCE [LARGE SCALE GENOMIC DNA]</scope>
</reference>